<keyword evidence="3" id="KW-1185">Reference proteome</keyword>
<sequence>MEDSQMQDKTLNEKESLALIAQMIQNSQKRLERGAGGQMLVWGYATIFATIAVWVAFHLTGNYNWNFLWFLIPVIGYPYIVFKSRQPKLVKTYIDKVIRYIWMVVGITGFFLSAATIFSFMWAFPILFVVILMMGMGSMLTGLVTEFKPSVIGSLVGILIGFVNYLVPDYDVKMLTFALAFICIDIIPGHILNYRAQKRCSKN</sequence>
<accession>A0A170YNT9</accession>
<evidence type="ECO:0000313" key="3">
    <source>
        <dbReference type="Proteomes" id="UP000076586"/>
    </source>
</evidence>
<feature type="transmembrane region" description="Helical" evidence="1">
    <location>
        <begin position="100"/>
        <end position="120"/>
    </location>
</feature>
<comment type="caution">
    <text evidence="2">The sequence shown here is derived from an EMBL/GenBank/DDBJ whole genome shotgun (WGS) entry which is preliminary data.</text>
</comment>
<dbReference type="AlphaFoldDB" id="A0A170YNT9"/>
<feature type="transmembrane region" description="Helical" evidence="1">
    <location>
        <begin position="39"/>
        <end position="57"/>
    </location>
</feature>
<dbReference type="EMBL" id="BDCR01000001">
    <property type="protein sequence ID" value="GAT61942.1"/>
    <property type="molecule type" value="Genomic_DNA"/>
</dbReference>
<feature type="transmembrane region" description="Helical" evidence="1">
    <location>
        <begin position="174"/>
        <end position="194"/>
    </location>
</feature>
<protein>
    <submittedName>
        <fullName evidence="2">Uncharacterized protein</fullName>
    </submittedName>
</protein>
<organism evidence="2 3">
    <name type="scientific">Paludibacter jiangxiensis</name>
    <dbReference type="NCBI Taxonomy" id="681398"/>
    <lineage>
        <taxon>Bacteria</taxon>
        <taxon>Pseudomonadati</taxon>
        <taxon>Bacteroidota</taxon>
        <taxon>Bacteroidia</taxon>
        <taxon>Bacteroidales</taxon>
        <taxon>Paludibacteraceae</taxon>
        <taxon>Paludibacter</taxon>
    </lineage>
</organism>
<reference evidence="3" key="2">
    <citation type="journal article" date="2017" name="Genome Announc.">
        <title>Draft genome sequence of Paludibacter jiangxiensis NM7(T), a propionate-producing fermentative bacterium.</title>
        <authorList>
            <person name="Qiu Y.-L."/>
            <person name="Tourlousse D.M."/>
            <person name="Matsuura N."/>
            <person name="Ohashi A."/>
            <person name="Sekiguchi Y."/>
        </authorList>
    </citation>
    <scope>NUCLEOTIDE SEQUENCE [LARGE SCALE GENOMIC DNA]</scope>
    <source>
        <strain evidence="3">NM7</strain>
    </source>
</reference>
<gene>
    <name evidence="2" type="ORF">PJIAN_1531</name>
</gene>
<feature type="transmembrane region" description="Helical" evidence="1">
    <location>
        <begin position="151"/>
        <end position="168"/>
    </location>
</feature>
<dbReference type="Proteomes" id="UP000076586">
    <property type="component" value="Unassembled WGS sequence"/>
</dbReference>
<evidence type="ECO:0000313" key="2">
    <source>
        <dbReference type="EMBL" id="GAT61942.1"/>
    </source>
</evidence>
<dbReference type="OrthoDB" id="1096547at2"/>
<keyword evidence="1" id="KW-0812">Transmembrane</keyword>
<evidence type="ECO:0000256" key="1">
    <source>
        <dbReference type="SAM" id="Phobius"/>
    </source>
</evidence>
<dbReference type="STRING" id="681398.PJIAN_1531"/>
<feature type="transmembrane region" description="Helical" evidence="1">
    <location>
        <begin position="126"/>
        <end position="144"/>
    </location>
</feature>
<reference evidence="3" key="1">
    <citation type="submission" date="2016-04" db="EMBL/GenBank/DDBJ databases">
        <title>Draft genome sequence of Paludibacter jiangxiensis strain NM7.</title>
        <authorList>
            <person name="Qiu Y."/>
            <person name="Matsuura N."/>
            <person name="Ohashi A."/>
            <person name="Tourlousse M.D."/>
            <person name="Sekiguchi Y."/>
        </authorList>
    </citation>
    <scope>NUCLEOTIDE SEQUENCE [LARGE SCALE GENOMIC DNA]</scope>
    <source>
        <strain evidence="3">NM7</strain>
    </source>
</reference>
<feature type="transmembrane region" description="Helical" evidence="1">
    <location>
        <begin position="63"/>
        <end position="80"/>
    </location>
</feature>
<proteinExistence type="predicted"/>
<keyword evidence="1" id="KW-0472">Membrane</keyword>
<keyword evidence="1" id="KW-1133">Transmembrane helix</keyword>
<dbReference type="RefSeq" id="WP_068701741.1">
    <property type="nucleotide sequence ID" value="NZ_BDCR01000001.1"/>
</dbReference>
<name>A0A170YNT9_9BACT</name>